<evidence type="ECO:0000313" key="1">
    <source>
        <dbReference type="EMBL" id="KAI3763339.1"/>
    </source>
</evidence>
<keyword evidence="2" id="KW-1185">Reference proteome</keyword>
<evidence type="ECO:0000313" key="2">
    <source>
        <dbReference type="Proteomes" id="UP001056120"/>
    </source>
</evidence>
<accession>A0ACB9EWV5</accession>
<reference evidence="1 2" key="2">
    <citation type="journal article" date="2022" name="Mol. Ecol. Resour.">
        <title>The genomes of chicory, endive, great burdock and yacon provide insights into Asteraceae paleo-polyploidization history and plant inulin production.</title>
        <authorList>
            <person name="Fan W."/>
            <person name="Wang S."/>
            <person name="Wang H."/>
            <person name="Wang A."/>
            <person name="Jiang F."/>
            <person name="Liu H."/>
            <person name="Zhao H."/>
            <person name="Xu D."/>
            <person name="Zhang Y."/>
        </authorList>
    </citation>
    <scope>NUCLEOTIDE SEQUENCE [LARGE SCALE GENOMIC DNA]</scope>
    <source>
        <strain evidence="2">cv. Yunnan</strain>
        <tissue evidence="1">Leaves</tissue>
    </source>
</reference>
<gene>
    <name evidence="1" type="ORF">L1987_53793</name>
</gene>
<organism evidence="1 2">
    <name type="scientific">Smallanthus sonchifolius</name>
    <dbReference type="NCBI Taxonomy" id="185202"/>
    <lineage>
        <taxon>Eukaryota</taxon>
        <taxon>Viridiplantae</taxon>
        <taxon>Streptophyta</taxon>
        <taxon>Embryophyta</taxon>
        <taxon>Tracheophyta</taxon>
        <taxon>Spermatophyta</taxon>
        <taxon>Magnoliopsida</taxon>
        <taxon>eudicotyledons</taxon>
        <taxon>Gunneridae</taxon>
        <taxon>Pentapetalae</taxon>
        <taxon>asterids</taxon>
        <taxon>campanulids</taxon>
        <taxon>Asterales</taxon>
        <taxon>Asteraceae</taxon>
        <taxon>Asteroideae</taxon>
        <taxon>Heliantheae alliance</taxon>
        <taxon>Millerieae</taxon>
        <taxon>Smallanthus</taxon>
    </lineage>
</organism>
<reference evidence="2" key="1">
    <citation type="journal article" date="2022" name="Mol. Ecol. Resour.">
        <title>The genomes of chicory, endive, great burdock and yacon provide insights into Asteraceae palaeo-polyploidization history and plant inulin production.</title>
        <authorList>
            <person name="Fan W."/>
            <person name="Wang S."/>
            <person name="Wang H."/>
            <person name="Wang A."/>
            <person name="Jiang F."/>
            <person name="Liu H."/>
            <person name="Zhao H."/>
            <person name="Xu D."/>
            <person name="Zhang Y."/>
        </authorList>
    </citation>
    <scope>NUCLEOTIDE SEQUENCE [LARGE SCALE GENOMIC DNA]</scope>
    <source>
        <strain evidence="2">cv. Yunnan</strain>
    </source>
</reference>
<comment type="caution">
    <text evidence="1">The sequence shown here is derived from an EMBL/GenBank/DDBJ whole genome shotgun (WGS) entry which is preliminary data.</text>
</comment>
<name>A0ACB9EWV5_9ASTR</name>
<protein>
    <submittedName>
        <fullName evidence="1">Uncharacterized protein</fullName>
    </submittedName>
</protein>
<proteinExistence type="predicted"/>
<sequence>MDKPPTSYFNGNRSFSDTLLGRQGVLKVGKTVAVEDHANALSGLHGRALVINAIGSSVGKVVFNPNRPDEDDDLSYDYMGVLVGDVTTSDTATEDCEVNVDTPMHEGNAVNEPVVDTPEKDTLSGTEVSVTGKPGMETIKDINEGINFPIIDNNCGGETPIILEDLSEKQDFIPGNVFDFDADCHTDGVLDEEDVFGLDQLLGLDKDKEPFSSAHGDPQDLDLNSQPCIEPLPEHFSVDLDRTLSWILDKAKDLENKWAKISDRLQCVDNVKQLSWEWKSVPSTHQQVVELFDLLNNIHNLEWRGGVDCWKWTEDKDGQFTVASAKRLMSSNSLGDGSLGIRWKGWVPLKCKILVWRVTRNRIPTIAELIKRGVSIQHTGCSLCQDDMETTLHLFTGCIYSHEVWFRIEDWCKLSHNFMFDIPDLFQMSESQSLSKESKYILRGIVYTTIWMLWNERNERVFNDKKRKPIQIVENIKATAYFWIRNRSRWKSIDWKTWCNFPLD</sequence>
<dbReference type="EMBL" id="CM042034">
    <property type="protein sequence ID" value="KAI3763339.1"/>
    <property type="molecule type" value="Genomic_DNA"/>
</dbReference>
<dbReference type="Proteomes" id="UP001056120">
    <property type="component" value="Linkage Group LG17"/>
</dbReference>